<comment type="caution">
    <text evidence="1">The sequence shown here is derived from an EMBL/GenBank/DDBJ whole genome shotgun (WGS) entry which is preliminary data.</text>
</comment>
<dbReference type="Proteomes" id="UP000230222">
    <property type="component" value="Unassembled WGS sequence"/>
</dbReference>
<proteinExistence type="predicted"/>
<name>A0A2M8KQL2_9BACT</name>
<organism evidence="1 2">
    <name type="scientific">Candidatus Roizmanbacteria bacterium CG10_big_fil_rev_8_21_14_0_10_39_12</name>
    <dbReference type="NCBI Taxonomy" id="1974852"/>
    <lineage>
        <taxon>Bacteria</taxon>
        <taxon>Candidatus Roizmaniibacteriota</taxon>
    </lineage>
</organism>
<feature type="non-terminal residue" evidence="1">
    <location>
        <position position="175"/>
    </location>
</feature>
<evidence type="ECO:0000313" key="1">
    <source>
        <dbReference type="EMBL" id="PJE62188.1"/>
    </source>
</evidence>
<reference evidence="2" key="1">
    <citation type="submission" date="2017-09" db="EMBL/GenBank/DDBJ databases">
        <title>Depth-based differentiation of microbial function through sediment-hosted aquifers and enrichment of novel symbionts in the deep terrestrial subsurface.</title>
        <authorList>
            <person name="Probst A.J."/>
            <person name="Ladd B."/>
            <person name="Jarett J.K."/>
            <person name="Geller-Mcgrath D.E."/>
            <person name="Sieber C.M.K."/>
            <person name="Emerson J.B."/>
            <person name="Anantharaman K."/>
            <person name="Thomas B.C."/>
            <person name="Malmstrom R."/>
            <person name="Stieglmeier M."/>
            <person name="Klingl A."/>
            <person name="Woyke T."/>
            <person name="Ryan C.M."/>
            <person name="Banfield J.F."/>
        </authorList>
    </citation>
    <scope>NUCLEOTIDE SEQUENCE [LARGE SCALE GENOMIC DNA]</scope>
</reference>
<accession>A0A2M8KQL2</accession>
<gene>
    <name evidence="1" type="ORF">COU87_00620</name>
</gene>
<evidence type="ECO:0000313" key="2">
    <source>
        <dbReference type="Proteomes" id="UP000230222"/>
    </source>
</evidence>
<dbReference type="EMBL" id="PFEC01000010">
    <property type="protein sequence ID" value="PJE62188.1"/>
    <property type="molecule type" value="Genomic_DNA"/>
</dbReference>
<dbReference type="AlphaFoldDB" id="A0A2M8KQL2"/>
<protein>
    <submittedName>
        <fullName evidence="1">Uncharacterized protein</fullName>
    </submittedName>
</protein>
<sequence length="175" mass="19804">MASEPCAENLYGVIDEYVEILIRDNVWKHSEEATTKLLAMSLGTMKKCVSGFMRCHFATYGRSTTDPSNIHSLIQIRTGPWNEALVGTMQIDTVAHCGNSLAGTFVYTVNATDVSTLWGARRAQWNKGQHMTVQSMEEIERGTPFSIIEWHPDSGSEFINWHCKRWCEDKGQQMI</sequence>